<dbReference type="Gene3D" id="1.20.120.1510">
    <property type="match status" value="1"/>
</dbReference>
<evidence type="ECO:0000256" key="2">
    <source>
        <dbReference type="ARBA" id="ARBA00022695"/>
    </source>
</evidence>
<dbReference type="EC" id="2.7.7.42" evidence="7"/>
<feature type="domain" description="PII-uridylyltransferase/Glutamine-synthetase adenylyltransferase" evidence="9">
    <location>
        <begin position="824"/>
        <end position="917"/>
    </location>
</feature>
<dbReference type="InterPro" id="IPR043519">
    <property type="entry name" value="NT_sf"/>
</dbReference>
<evidence type="ECO:0000256" key="4">
    <source>
        <dbReference type="ARBA" id="ARBA00022840"/>
    </source>
</evidence>
<dbReference type="RefSeq" id="WP_326468422.1">
    <property type="nucleotide sequence ID" value="NZ_CP142124.1"/>
</dbReference>
<accession>A0ABZ1DFC8</accession>
<keyword evidence="1 7" id="KW-0808">Transferase</keyword>
<dbReference type="CDD" id="cd05401">
    <property type="entry name" value="NT_GlnE_GlnD_like"/>
    <property type="match status" value="2"/>
</dbReference>
<evidence type="ECO:0000256" key="3">
    <source>
        <dbReference type="ARBA" id="ARBA00022741"/>
    </source>
</evidence>
<dbReference type="PANTHER" id="PTHR30621:SF0">
    <property type="entry name" value="BIFUNCTIONAL GLUTAMINE SYNTHETASE ADENYLYLTRANSFERASE_ADENYLYL-REMOVING ENZYME"/>
    <property type="match status" value="1"/>
</dbReference>
<comment type="function">
    <text evidence="7">Involved in the regulation of glutamine synthetase GlnA, a key enzyme in the process to assimilate ammonia. When cellular nitrogen levels are high, the C-terminal adenylyl transferase (AT) inactivates GlnA by covalent transfer of an adenylyl group from ATP to specific tyrosine residue of GlnA, thus reducing its activity. Conversely, when nitrogen levels are low, the N-terminal adenylyl removase (AR) activates GlnA by removing the adenylyl group by phosphorolysis, increasing its activity. The regulatory region of GlnE binds the signal transduction protein PII (GlnB) which indicates the nitrogen status of the cell.</text>
</comment>
<sequence length="951" mass="108336">MPLSSQLEQHWQTVCERLPESLPASSLSEQARSVLTFSDFVQESITANPDWLAELEGSPPQAEEWRQYAGWLQADLEGVADEATLMRVLRQFRRRVMVRIAWAQSLELVSEESTLQQLSELAQTLIVAARDWLYAACCKEWGTPCSEEGVPQPLLILGMGKLGGCELNFSSDIDLIFAWPENGSTRGGRRELDNAQFFTRLGQRLIKALDQPTQDGFVYRVDMRLRPFGDSGPLVLSFAALEDYYQEQGRDWERYAMVKARIMGDSDDAYANELRAMLRPFVFRRYIDFSVIQSLRNMKGMIAREVRRRGLKDNIKLGAGGIREIEFIVQVFQLIRGGREPSLQSRSLLPTLSAIEQLHLLPEGDSTTLRDAYLFLRRLENLLQSINDEQTQTLPGDDLNRARLAWGMHAEDWAALTVQLDAHMAGVRRIFNDLIGDDEGESQDDALSEHWRELWQDALQEDDTTPVLTHLSDDARHRVVALIADFRLELNKRAIGPRGRQVLDHLMPHLLSEVCSRDDAPVPLSRMMPLLSGIITRTTYLELLSEFPGALKHLISLCAASPMVANKLARYPLLLDELLDPNTLYQPTATDAYRDELRQYLLRVPEEDEEQQLEALRQFKQAQMLRVAAADIAGTLPVMKVSDHLTWLAEAIIDAVVHQAWVQMVARYGQPKHLAEREGRGFAVVGYGKLGGWELGYSSDLDLIFLHDCPVDVMTDGEREIDGRQFYLRLAQRIMHLFSTRTSSGILYEVDARLRPSGAAGMLVTSTESFAEYQKSEAWTWEHQALVRARVVYGDPQLKTQFDVIRKDVMTTAREGSTLQTEVREMREKMRAHLGNKHRDRFDIKADEGGITDIEFITQYLVLLHAHDKPKLTRWSDNVRILELLAQNDIMDEQEAQALTRAYTTLRDELHHLALQEQPGHVALDCFAHERAQVTASWQKWLVEPCVTNQV</sequence>
<gene>
    <name evidence="7 10" type="primary">glnE</name>
    <name evidence="10" type="ORF">VPX56_19485</name>
</gene>
<dbReference type="NCBIfam" id="NF008292">
    <property type="entry name" value="PRK11072.1"/>
    <property type="match status" value="1"/>
</dbReference>
<dbReference type="PANTHER" id="PTHR30621">
    <property type="entry name" value="GLUTAMINE SYNTHETASE ADENYLYLTRANSFERASE"/>
    <property type="match status" value="1"/>
</dbReference>
<comment type="catalytic activity">
    <reaction evidence="7">
        <text>[glutamine synthetase]-O(4)-(5'-adenylyl)-L-tyrosine + phosphate = [glutamine synthetase]-L-tyrosine + ADP</text>
        <dbReference type="Rhea" id="RHEA:43716"/>
        <dbReference type="Rhea" id="RHEA-COMP:10660"/>
        <dbReference type="Rhea" id="RHEA-COMP:10661"/>
        <dbReference type="ChEBI" id="CHEBI:43474"/>
        <dbReference type="ChEBI" id="CHEBI:46858"/>
        <dbReference type="ChEBI" id="CHEBI:83624"/>
        <dbReference type="ChEBI" id="CHEBI:456216"/>
        <dbReference type="EC" id="2.7.7.89"/>
    </reaction>
</comment>
<evidence type="ECO:0000259" key="8">
    <source>
        <dbReference type="Pfam" id="PF03710"/>
    </source>
</evidence>
<keyword evidence="4 7" id="KW-0067">ATP-binding</keyword>
<dbReference type="EMBL" id="CP142124">
    <property type="protein sequence ID" value="WRW30927.1"/>
    <property type="molecule type" value="Genomic_DNA"/>
</dbReference>
<dbReference type="Gene3D" id="1.10.4050.10">
    <property type="entry name" value="Glutamine synthase adenylyltransferase GlnE"/>
    <property type="match status" value="1"/>
</dbReference>
<evidence type="ECO:0000313" key="10">
    <source>
        <dbReference type="EMBL" id="WRW30927.1"/>
    </source>
</evidence>
<comment type="cofactor">
    <cofactor evidence="7">
        <name>Mg(2+)</name>
        <dbReference type="ChEBI" id="CHEBI:18420"/>
    </cofactor>
</comment>
<dbReference type="SUPFAM" id="SSF81593">
    <property type="entry name" value="Nucleotidyltransferase substrate binding subunit/domain"/>
    <property type="match status" value="2"/>
</dbReference>
<protein>
    <recommendedName>
        <fullName evidence="7">Bifunctional glutamine synthetase adenylyltransferase/adenylyl-removing enzyme</fullName>
    </recommendedName>
    <alternativeName>
        <fullName evidence="7">ATP:glutamine synthetase adenylyltransferase</fullName>
    </alternativeName>
    <alternativeName>
        <fullName evidence="7">ATase</fullName>
    </alternativeName>
    <domain>
        <recommendedName>
            <fullName evidence="7">Glutamine synthetase adenylyl-L-tyrosine phosphorylase</fullName>
            <ecNumber evidence="7">2.7.7.89</ecNumber>
        </recommendedName>
        <alternativeName>
            <fullName evidence="7">Adenylyl removase</fullName>
            <shortName evidence="7">AR</shortName>
            <shortName evidence="7">AT-N</shortName>
        </alternativeName>
    </domain>
    <domain>
        <recommendedName>
            <fullName evidence="7">Glutamine synthetase adenylyl transferase</fullName>
            <ecNumber evidence="7">2.7.7.42</ecNumber>
        </recommendedName>
        <alternativeName>
            <fullName evidence="7">Adenylyl transferase</fullName>
            <shortName evidence="7">AT</shortName>
            <shortName evidence="7">AT-C</shortName>
        </alternativeName>
    </domain>
</protein>
<dbReference type="InterPro" id="IPR023057">
    <property type="entry name" value="GlnE"/>
</dbReference>
<organism evidence="10 11">
    <name type="scientific">Enterobacter wuhouensis</name>
    <dbReference type="NCBI Taxonomy" id="2529381"/>
    <lineage>
        <taxon>Bacteria</taxon>
        <taxon>Pseudomonadati</taxon>
        <taxon>Pseudomonadota</taxon>
        <taxon>Gammaproteobacteria</taxon>
        <taxon>Enterobacterales</taxon>
        <taxon>Enterobacteriaceae</taxon>
        <taxon>Enterobacter</taxon>
    </lineage>
</organism>
<dbReference type="Pfam" id="PF03710">
    <property type="entry name" value="GlnE"/>
    <property type="match status" value="2"/>
</dbReference>
<evidence type="ECO:0000256" key="7">
    <source>
        <dbReference type="HAMAP-Rule" id="MF_00802"/>
    </source>
</evidence>
<feature type="domain" description="PII-uridylyltransferase/Glutamine-synthetase adenylyltransferase" evidence="9">
    <location>
        <begin position="296"/>
        <end position="435"/>
    </location>
</feature>
<keyword evidence="2 7" id="KW-0548">Nucleotidyltransferase</keyword>
<proteinExistence type="inferred from homology"/>
<keyword evidence="5 7" id="KW-0460">Magnesium</keyword>
<evidence type="ECO:0000256" key="6">
    <source>
        <dbReference type="ARBA" id="ARBA00023268"/>
    </source>
</evidence>
<dbReference type="InterPro" id="IPR005190">
    <property type="entry name" value="GlnE_rpt_dom"/>
</dbReference>
<keyword evidence="6 7" id="KW-0511">Multifunctional enzyme</keyword>
<dbReference type="GO" id="GO:0008882">
    <property type="term" value="F:[glutamate-ammonia-ligase] adenylyltransferase activity"/>
    <property type="evidence" value="ECO:0007669"/>
    <property type="project" value="UniProtKB-EC"/>
</dbReference>
<keyword evidence="11" id="KW-1185">Reference proteome</keyword>
<evidence type="ECO:0000259" key="9">
    <source>
        <dbReference type="Pfam" id="PF08335"/>
    </source>
</evidence>
<feature type="region of interest" description="Adenylyl transferase" evidence="7">
    <location>
        <begin position="448"/>
        <end position="951"/>
    </location>
</feature>
<dbReference type="GO" id="GO:0016874">
    <property type="term" value="F:ligase activity"/>
    <property type="evidence" value="ECO:0007669"/>
    <property type="project" value="UniProtKB-KW"/>
</dbReference>
<keyword evidence="10" id="KW-0436">Ligase</keyword>
<dbReference type="HAMAP" id="MF_00802">
    <property type="entry name" value="GlnE"/>
    <property type="match status" value="1"/>
</dbReference>
<evidence type="ECO:0000313" key="11">
    <source>
        <dbReference type="Proteomes" id="UP001330482"/>
    </source>
</evidence>
<reference evidence="10 11" key="1">
    <citation type="submission" date="2024-01" db="EMBL/GenBank/DDBJ databases">
        <title>AV1 has a protective and therapeutic effect against plant viruses.</title>
        <authorList>
            <person name="Wang F."/>
        </authorList>
    </citation>
    <scope>NUCLEOTIDE SEQUENCE [LARGE SCALE GENOMIC DNA]</scope>
    <source>
        <strain evidence="10 11">AV1</strain>
    </source>
</reference>
<feature type="domain" description="Glutamate-ammonia ligase adenylyltransferase repeated" evidence="8">
    <location>
        <begin position="29"/>
        <end position="275"/>
    </location>
</feature>
<comment type="catalytic activity">
    <reaction evidence="7">
        <text>[glutamine synthetase]-L-tyrosine + ATP = [glutamine synthetase]-O(4)-(5'-adenylyl)-L-tyrosine + diphosphate</text>
        <dbReference type="Rhea" id="RHEA:18589"/>
        <dbReference type="Rhea" id="RHEA-COMP:10660"/>
        <dbReference type="Rhea" id="RHEA-COMP:10661"/>
        <dbReference type="ChEBI" id="CHEBI:30616"/>
        <dbReference type="ChEBI" id="CHEBI:33019"/>
        <dbReference type="ChEBI" id="CHEBI:46858"/>
        <dbReference type="ChEBI" id="CHEBI:83624"/>
        <dbReference type="EC" id="2.7.7.42"/>
    </reaction>
</comment>
<keyword evidence="3 7" id="KW-0547">Nucleotide-binding</keyword>
<dbReference type="EC" id="2.7.7.89" evidence="7"/>
<feature type="region of interest" description="Adenylyl removase" evidence="7">
    <location>
        <begin position="1"/>
        <end position="439"/>
    </location>
</feature>
<feature type="domain" description="Glutamate-ammonia ligase adenylyltransferase repeated" evidence="8">
    <location>
        <begin position="552"/>
        <end position="803"/>
    </location>
</feature>
<name>A0ABZ1DFC8_9ENTR</name>
<dbReference type="Pfam" id="PF08335">
    <property type="entry name" value="GlnD_UR_UTase"/>
    <property type="match status" value="2"/>
</dbReference>
<evidence type="ECO:0000256" key="5">
    <source>
        <dbReference type="ARBA" id="ARBA00022842"/>
    </source>
</evidence>
<dbReference type="SUPFAM" id="SSF81301">
    <property type="entry name" value="Nucleotidyltransferase"/>
    <property type="match status" value="2"/>
</dbReference>
<dbReference type="Gene3D" id="1.20.120.330">
    <property type="entry name" value="Nucleotidyltransferases domain 2"/>
    <property type="match status" value="2"/>
</dbReference>
<comment type="similarity">
    <text evidence="7">Belongs to the GlnE family.</text>
</comment>
<dbReference type="Proteomes" id="UP001330482">
    <property type="component" value="Chromosome"/>
</dbReference>
<dbReference type="GO" id="GO:0047388">
    <property type="term" value="F:[glutamine synthetase]-adenylyl-L-tyrosine phosphorylase activity"/>
    <property type="evidence" value="ECO:0007669"/>
    <property type="project" value="UniProtKB-EC"/>
</dbReference>
<dbReference type="InterPro" id="IPR013546">
    <property type="entry name" value="PII_UdlTrfase/GS_AdlTrfase"/>
</dbReference>
<evidence type="ECO:0000256" key="1">
    <source>
        <dbReference type="ARBA" id="ARBA00022679"/>
    </source>
</evidence>
<dbReference type="Gene3D" id="3.30.460.10">
    <property type="entry name" value="Beta Polymerase, domain 2"/>
    <property type="match status" value="2"/>
</dbReference>